<protein>
    <submittedName>
        <fullName evidence="3">Enoyl hydratase</fullName>
    </submittedName>
</protein>
<evidence type="ECO:0000256" key="1">
    <source>
        <dbReference type="ARBA" id="ARBA00005254"/>
    </source>
</evidence>
<gene>
    <name evidence="3" type="primary">trlA</name>
</gene>
<dbReference type="Gene3D" id="3.10.129.10">
    <property type="entry name" value="Hotdog Thioesterase"/>
    <property type="match status" value="1"/>
</dbReference>
<dbReference type="SUPFAM" id="SSF54637">
    <property type="entry name" value="Thioesterase/thiol ester dehydrase-isomerase"/>
    <property type="match status" value="1"/>
</dbReference>
<reference evidence="3" key="1">
    <citation type="journal article" date="2018" name="Appl. Environ. Microbiol.">
        <title>Biosynthesis of Tropolones in Streptomyces spp: Interweaving Biosynthesis and Degradation of Phenylacetic Acid and Hydroxylations on Tropone Ring.</title>
        <authorList>
            <person name="Chen X."/>
            <person name="Xu M."/>
            <person name="Lu J."/>
            <person name="Xu J."/>
            <person name="Wang Y."/>
            <person name="Lin S."/>
            <person name="Deng Z."/>
            <person name="Tao M."/>
        </authorList>
    </citation>
    <scope>NUCLEOTIDE SEQUENCE</scope>
    <source>
        <strain evidence="3">Soc7</strain>
    </source>
</reference>
<accession>A0A2S1JZI8</accession>
<comment type="similarity">
    <text evidence="1">Belongs to the enoyl-CoA hydratase/isomerase family.</text>
</comment>
<dbReference type="InterPro" id="IPR052342">
    <property type="entry name" value="MCH/BMMD"/>
</dbReference>
<evidence type="ECO:0000259" key="2">
    <source>
        <dbReference type="Pfam" id="PF01575"/>
    </source>
</evidence>
<dbReference type="AlphaFoldDB" id="A0A2S1JZI8"/>
<dbReference type="Pfam" id="PF01575">
    <property type="entry name" value="MaoC_dehydratas"/>
    <property type="match status" value="1"/>
</dbReference>
<dbReference type="PANTHER" id="PTHR43664:SF1">
    <property type="entry name" value="BETA-METHYLMALYL-COA DEHYDRATASE"/>
    <property type="match status" value="1"/>
</dbReference>
<organism evidence="3">
    <name type="scientific">Streptomyces cyaneofuscatus</name>
    <dbReference type="NCBI Taxonomy" id="66883"/>
    <lineage>
        <taxon>Bacteria</taxon>
        <taxon>Bacillati</taxon>
        <taxon>Actinomycetota</taxon>
        <taxon>Actinomycetes</taxon>
        <taxon>Kitasatosporales</taxon>
        <taxon>Streptomycetaceae</taxon>
        <taxon>Streptomyces</taxon>
    </lineage>
</organism>
<dbReference type="InterPro" id="IPR029069">
    <property type="entry name" value="HotDog_dom_sf"/>
</dbReference>
<sequence length="159" mass="17656">MRHFEHFRVGSTYELGTTRLTSEDIIGYARVWDPMPFHLDPEAAARSPFGGLVASGWHTGAVVMGQFVRALLAGSACQGSYGMDEVRFLRPVRPGDDVRGRATVEEAAPHPRRPDTGTVRFVVEADNQRGEALYRMRTRLLFGRAEAGGAQREEVAVRR</sequence>
<feature type="domain" description="MaoC-like" evidence="2">
    <location>
        <begin position="17"/>
        <end position="111"/>
    </location>
</feature>
<dbReference type="EMBL" id="MF955860">
    <property type="protein sequence ID" value="AWF83805.1"/>
    <property type="molecule type" value="Genomic_DNA"/>
</dbReference>
<dbReference type="CDD" id="cd03454">
    <property type="entry name" value="YdeM"/>
    <property type="match status" value="1"/>
</dbReference>
<dbReference type="InterPro" id="IPR002539">
    <property type="entry name" value="MaoC-like_dom"/>
</dbReference>
<proteinExistence type="inferred from homology"/>
<evidence type="ECO:0000313" key="3">
    <source>
        <dbReference type="EMBL" id="AWF83805.1"/>
    </source>
</evidence>
<dbReference type="PANTHER" id="PTHR43664">
    <property type="entry name" value="MONOAMINE OXIDASE-RELATED"/>
    <property type="match status" value="1"/>
</dbReference>
<name>A0A2S1JZI8_9ACTN</name>